<organism evidence="1 2">
    <name type="scientific">Mycteria americana</name>
    <name type="common">Wood stork</name>
    <dbReference type="NCBI Taxonomy" id="33587"/>
    <lineage>
        <taxon>Eukaryota</taxon>
        <taxon>Metazoa</taxon>
        <taxon>Chordata</taxon>
        <taxon>Craniata</taxon>
        <taxon>Vertebrata</taxon>
        <taxon>Euteleostomi</taxon>
        <taxon>Archelosauria</taxon>
        <taxon>Archosauria</taxon>
        <taxon>Dinosauria</taxon>
        <taxon>Saurischia</taxon>
        <taxon>Theropoda</taxon>
        <taxon>Coelurosauria</taxon>
        <taxon>Aves</taxon>
        <taxon>Neognathae</taxon>
        <taxon>Neoaves</taxon>
        <taxon>Aequornithes</taxon>
        <taxon>Ciconiiformes</taxon>
        <taxon>Ciconiidae</taxon>
        <taxon>Mycteria</taxon>
    </lineage>
</organism>
<keyword evidence="2" id="KW-1185">Reference proteome</keyword>
<dbReference type="SUPFAM" id="SSF54001">
    <property type="entry name" value="Cysteine proteinases"/>
    <property type="match status" value="1"/>
</dbReference>
<dbReference type="EMBL" id="JAUNZN010000045">
    <property type="protein sequence ID" value="KAK4806113.1"/>
    <property type="molecule type" value="Genomic_DNA"/>
</dbReference>
<dbReference type="InterPro" id="IPR038765">
    <property type="entry name" value="Papain-like_cys_pep_sf"/>
</dbReference>
<comment type="caution">
    <text evidence="1">The sequence shown here is derived from an EMBL/GenBank/DDBJ whole genome shotgun (WGS) entry which is preliminary data.</text>
</comment>
<gene>
    <name evidence="1" type="ORF">QYF61_005485</name>
</gene>
<dbReference type="Gene3D" id="3.90.70.10">
    <property type="entry name" value="Cysteine proteinases"/>
    <property type="match status" value="1"/>
</dbReference>
<accession>A0AAN7MA39</accession>
<name>A0AAN7MA39_MYCAM</name>
<dbReference type="AlphaFoldDB" id="A0AAN7MA39"/>
<evidence type="ECO:0000313" key="1">
    <source>
        <dbReference type="EMBL" id="KAK4806113.1"/>
    </source>
</evidence>
<proteinExistence type="predicted"/>
<dbReference type="Proteomes" id="UP001333110">
    <property type="component" value="Unassembled WGS sequence"/>
</dbReference>
<reference evidence="1 2" key="1">
    <citation type="journal article" date="2023" name="J. Hered.">
        <title>Chromosome-level genome of the wood stork (Mycteria americana) provides insight into avian chromosome evolution.</title>
        <authorList>
            <person name="Flamio R. Jr."/>
            <person name="Ramstad K.M."/>
        </authorList>
    </citation>
    <scope>NUCLEOTIDE SEQUENCE [LARGE SCALE GENOMIC DNA]</scope>
    <source>
        <strain evidence="1">JAX WOST 10</strain>
    </source>
</reference>
<evidence type="ECO:0000313" key="2">
    <source>
        <dbReference type="Proteomes" id="UP001333110"/>
    </source>
</evidence>
<sequence length="128" mass="14990">MQFISRYRCLSLQASNGLWYKMNDPSVDGCGTDTVLRQQGYLLFYVRAEYLKGAYRKDEEGLFTRECSDRTRGNGFKLKEGRFRLDMRKQFFTVRVVRQWKRLPREVVDALSPEVFKARLAGALSSLM</sequence>
<protein>
    <submittedName>
        <fullName evidence="1">Uncharacterized protein</fullName>
    </submittedName>
</protein>